<reference evidence="2" key="1">
    <citation type="journal article" date="2023" name="Mar. Drugs">
        <title>Gemmata algarum, a Novel Planctomycete Isolated from an Algal Mat, Displays Antimicrobial Activity.</title>
        <authorList>
            <person name="Kumar G."/>
            <person name="Kallscheuer N."/>
            <person name="Kashif M."/>
            <person name="Ahamad S."/>
            <person name="Jagadeeshwari U."/>
            <person name="Pannikurungottu S."/>
            <person name="Haufschild T."/>
            <person name="Kabuu M."/>
            <person name="Sasikala C."/>
            <person name="Jogler C."/>
            <person name="Ramana C."/>
        </authorList>
    </citation>
    <scope>NUCLEOTIDE SEQUENCE [LARGE SCALE GENOMIC DNA]</scope>
    <source>
        <strain evidence="2">JC673</strain>
    </source>
</reference>
<name>A0ABU5F0B6_9BACT</name>
<proteinExistence type="predicted"/>
<gene>
    <name evidence="1" type="ORF">R5W23_002259</name>
</gene>
<protein>
    <recommendedName>
        <fullName evidence="3">HEAT repeat domain-containing protein</fullName>
    </recommendedName>
</protein>
<accession>A0ABU5F0B6</accession>
<evidence type="ECO:0008006" key="3">
    <source>
        <dbReference type="Google" id="ProtNLM"/>
    </source>
</evidence>
<keyword evidence="2" id="KW-1185">Reference proteome</keyword>
<evidence type="ECO:0000313" key="1">
    <source>
        <dbReference type="EMBL" id="MDY3561003.1"/>
    </source>
</evidence>
<organism evidence="1 2">
    <name type="scientific">Gemmata algarum</name>
    <dbReference type="NCBI Taxonomy" id="2975278"/>
    <lineage>
        <taxon>Bacteria</taxon>
        <taxon>Pseudomonadati</taxon>
        <taxon>Planctomycetota</taxon>
        <taxon>Planctomycetia</taxon>
        <taxon>Gemmatales</taxon>
        <taxon>Gemmataceae</taxon>
        <taxon>Gemmata</taxon>
    </lineage>
</organism>
<dbReference type="RefSeq" id="WP_320687485.1">
    <property type="nucleotide sequence ID" value="NZ_JAXBLV010000187.1"/>
</dbReference>
<sequence length="250" mass="26916">MTEAEWLLCTEPREMLREVQGKISSRKLRLFVCACCRKNQWLMSLPGGAETIQAAEAAADGTLELSTVGKSVTDLLARSRQNPDYDDELAALPLLLGVADADEVAHRVTSIIDGSGLNSATRRWCVDALRCLAGCPFPHSLPEPATFSSRLAKATAGLVHLLASHPLRQPTKSGRAEAPVPHAAPSWLTSSVSALARQMYESHDFSAMPILADALQDVGCNAETILNHCRDVGTPHVRGCWVVDLVLGKV</sequence>
<dbReference type="EMBL" id="JAXBLV010000187">
    <property type="protein sequence ID" value="MDY3561003.1"/>
    <property type="molecule type" value="Genomic_DNA"/>
</dbReference>
<evidence type="ECO:0000313" key="2">
    <source>
        <dbReference type="Proteomes" id="UP001272242"/>
    </source>
</evidence>
<comment type="caution">
    <text evidence="1">The sequence shown here is derived from an EMBL/GenBank/DDBJ whole genome shotgun (WGS) entry which is preliminary data.</text>
</comment>
<dbReference type="Proteomes" id="UP001272242">
    <property type="component" value="Unassembled WGS sequence"/>
</dbReference>